<comment type="caution">
    <text evidence="2">The sequence shown here is derived from an EMBL/GenBank/DDBJ whole genome shotgun (WGS) entry which is preliminary data.</text>
</comment>
<feature type="compositionally biased region" description="Basic and acidic residues" evidence="1">
    <location>
        <begin position="45"/>
        <end position="81"/>
    </location>
</feature>
<dbReference type="EMBL" id="AMRV01000003">
    <property type="protein sequence ID" value="EMD83399.1"/>
    <property type="molecule type" value="Genomic_DNA"/>
</dbReference>
<gene>
    <name evidence="2" type="ORF">C725_1300</name>
</gene>
<sequence>MTDENRRTETARRHDDKPLTEGPATPDEQGRAGGDLQTDVATQASEERVRDPEAQEGVTKEDKQQFEDRKGSARDGQADRS</sequence>
<evidence type="ECO:0000313" key="2">
    <source>
        <dbReference type="EMBL" id="EMD83399.1"/>
    </source>
</evidence>
<organism evidence="2 3">
    <name type="scientific">Pacificimonas flava</name>
    <dbReference type="NCBI Taxonomy" id="1234595"/>
    <lineage>
        <taxon>Bacteria</taxon>
        <taxon>Pseudomonadati</taxon>
        <taxon>Pseudomonadota</taxon>
        <taxon>Alphaproteobacteria</taxon>
        <taxon>Sphingomonadales</taxon>
        <taxon>Sphingosinicellaceae</taxon>
        <taxon>Pacificimonas</taxon>
    </lineage>
</organism>
<protein>
    <submittedName>
        <fullName evidence="2">Uncharacterized protein</fullName>
    </submittedName>
</protein>
<feature type="region of interest" description="Disordered" evidence="1">
    <location>
        <begin position="1"/>
        <end position="81"/>
    </location>
</feature>
<accession>M2T9Z8</accession>
<evidence type="ECO:0000313" key="3">
    <source>
        <dbReference type="Proteomes" id="UP000011717"/>
    </source>
</evidence>
<dbReference type="RefSeq" id="WP_008601099.1">
    <property type="nucleotide sequence ID" value="NZ_AMRV01000003.1"/>
</dbReference>
<reference evidence="2 3" key="1">
    <citation type="journal article" date="2013" name="Genome Announc.">
        <title>Draft Genome Sequence of Strain JLT2015T, Belonging to the Family Sphingomonadaceae of the Alphaproteobacteria.</title>
        <authorList>
            <person name="Tang K."/>
            <person name="Liu K."/>
            <person name="Li S."/>
            <person name="Jiao N."/>
        </authorList>
    </citation>
    <scope>NUCLEOTIDE SEQUENCE [LARGE SCALE GENOMIC DNA]</scope>
    <source>
        <strain evidence="2 3">JLT2015</strain>
    </source>
</reference>
<dbReference type="AlphaFoldDB" id="M2T9Z8"/>
<keyword evidence="3" id="KW-1185">Reference proteome</keyword>
<name>M2T9Z8_9SPHN</name>
<feature type="compositionally biased region" description="Basic and acidic residues" evidence="1">
    <location>
        <begin position="1"/>
        <end position="19"/>
    </location>
</feature>
<dbReference type="Proteomes" id="UP000011717">
    <property type="component" value="Unassembled WGS sequence"/>
</dbReference>
<dbReference type="OrthoDB" id="7571508at2"/>
<evidence type="ECO:0000256" key="1">
    <source>
        <dbReference type="SAM" id="MobiDB-lite"/>
    </source>
</evidence>
<proteinExistence type="predicted"/>